<feature type="compositionally biased region" description="Polar residues" evidence="5">
    <location>
        <begin position="369"/>
        <end position="378"/>
    </location>
</feature>
<feature type="compositionally biased region" description="Basic and acidic residues" evidence="5">
    <location>
        <begin position="142"/>
        <end position="234"/>
    </location>
</feature>
<protein>
    <recommendedName>
        <fullName evidence="6">G-patch domain-containing protein</fullName>
    </recommendedName>
</protein>
<feature type="domain" description="G-patch" evidence="6">
    <location>
        <begin position="1017"/>
        <end position="1063"/>
    </location>
</feature>
<keyword evidence="3" id="KW-0539">Nucleus</keyword>
<dbReference type="GO" id="GO:0003723">
    <property type="term" value="F:RNA binding"/>
    <property type="evidence" value="ECO:0007669"/>
    <property type="project" value="UniProtKB-KW"/>
</dbReference>
<feature type="region of interest" description="Disordered" evidence="5">
    <location>
        <begin position="780"/>
        <end position="913"/>
    </location>
</feature>
<feature type="compositionally biased region" description="Basic and acidic residues" evidence="5">
    <location>
        <begin position="329"/>
        <end position="341"/>
    </location>
</feature>
<feature type="compositionally biased region" description="Basic and acidic residues" evidence="5">
    <location>
        <begin position="433"/>
        <end position="452"/>
    </location>
</feature>
<proteinExistence type="predicted"/>
<organism evidence="7">
    <name type="scientific">Capra hircus</name>
    <name type="common">Goat</name>
    <dbReference type="NCBI Taxonomy" id="9925"/>
    <lineage>
        <taxon>Eukaryota</taxon>
        <taxon>Metazoa</taxon>
        <taxon>Chordata</taxon>
        <taxon>Craniata</taxon>
        <taxon>Vertebrata</taxon>
        <taxon>Euteleostomi</taxon>
        <taxon>Mammalia</taxon>
        <taxon>Eutheria</taxon>
        <taxon>Laurasiatheria</taxon>
        <taxon>Artiodactyla</taxon>
        <taxon>Ruminantia</taxon>
        <taxon>Pecora</taxon>
        <taxon>Bovidae</taxon>
        <taxon>Caprinae</taxon>
        <taxon>Capra</taxon>
    </lineage>
</organism>
<dbReference type="GO" id="GO:0005634">
    <property type="term" value="C:nucleus"/>
    <property type="evidence" value="ECO:0007669"/>
    <property type="project" value="UniProtKB-SubCell"/>
</dbReference>
<dbReference type="InterPro" id="IPR034125">
    <property type="entry name" value="RBM6_RRM2"/>
</dbReference>
<dbReference type="CDD" id="cd12563">
    <property type="entry name" value="RRM2_RBM6"/>
    <property type="match status" value="1"/>
</dbReference>
<feature type="compositionally biased region" description="Polar residues" evidence="5">
    <location>
        <begin position="1016"/>
        <end position="1028"/>
    </location>
</feature>
<reference evidence="7" key="2">
    <citation type="submission" date="2025-08" db="UniProtKB">
        <authorList>
            <consortium name="Ensembl"/>
        </authorList>
    </citation>
    <scope>IDENTIFICATION</scope>
</reference>
<evidence type="ECO:0000256" key="3">
    <source>
        <dbReference type="ARBA" id="ARBA00023242"/>
    </source>
</evidence>
<feature type="compositionally biased region" description="Basic and acidic residues" evidence="5">
    <location>
        <begin position="588"/>
        <end position="637"/>
    </location>
</feature>
<dbReference type="InterPro" id="IPR000467">
    <property type="entry name" value="G_patch_dom"/>
</dbReference>
<feature type="region of interest" description="Disordered" evidence="5">
    <location>
        <begin position="1"/>
        <end position="379"/>
    </location>
</feature>
<dbReference type="Pfam" id="PF01585">
    <property type="entry name" value="G-patch"/>
    <property type="match status" value="1"/>
</dbReference>
<feature type="compositionally biased region" description="Basic and acidic residues" evidence="5">
    <location>
        <begin position="900"/>
        <end position="913"/>
    </location>
</feature>
<dbReference type="FunFam" id="3.30.70.330:FF:000304">
    <property type="entry name" value="RNA-binding protein 6 isoform X2"/>
    <property type="match status" value="1"/>
</dbReference>
<comment type="subcellular location">
    <subcellularLocation>
        <location evidence="1">Nucleus</location>
    </subcellularLocation>
</comment>
<evidence type="ECO:0000313" key="7">
    <source>
        <dbReference type="Ensembl" id="ENSCHIP00010044210.1"/>
    </source>
</evidence>
<dbReference type="InterPro" id="IPR012677">
    <property type="entry name" value="Nucleotide-bd_a/b_plait_sf"/>
</dbReference>
<evidence type="ECO:0000256" key="5">
    <source>
        <dbReference type="SAM" id="MobiDB-lite"/>
    </source>
</evidence>
<sequence length="1089" mass="123702">SGVADFPCCRTGGSQEERFAPGWNRDYPPPPLKSHAQERHSGNFPGRDSLPFDFQGHSGPPFANVEEHSFSYGARDGQHGDYRGGEGHGHDFRGGDFSSSDFQSRDSSQLDFRGRDIHSGDLRDREGPPMDYRGGDGTSLDYRGRETSHMNYRDREAHTGDFRGRDAPPPDFRGRGTYDLDFRGRDGAHADFRGRDLSDLDFRGRDQSRSDFRNRDVSDLDFRDKDGTQVDFRGRGSGTSDLDFRDRNIPHADFRGRHRSRTDQDFRGREGGPCMEFKDREMPSADPDILDYVQPSTQNREHSGMNVNKREESAHDHTTERPAFGIQKGEYEHSETGEGEKQGVAFDHASPPDFENSQSPLQDQDKSQHSGGEQQSSDADMFKEEGGLDFLGRQDTDYRSMEYCDVDHRLPGSQIFGYGQSKSFPEGKTSQDAQRDLQDQDYRTGPSEEKPSKLIRLNGVPESATKEEILNAFWTPDGMPVKDLQLKEYNTGYDYGYVCVEFSLLEDAIGCMEANQVALYFGQMMLKGYIFHEWGGRCKASTGGHRSSCSFCKCPREEAKQELVTYPQPQKTSIPALSEKQASQPSRSADKESEPKKREEGQEPRLGHQKRESEREGFTFRRDREKEPWSGETRQDGESKTIMLKRIYRSTPPEVIVEVLEPYVRLTTANIRIIKNRTGHMGHTYGFIDLDSHAEALRVVKILQNLDPPFSIAGKMVAVNLATGKRRNDSGDHSDHMHCYQVGFSSWGVLSSSDCYIYDSATGYYYDPLAGTYYDPNTQQEVYVPQDPGSPEEEDIKEKKPSSQGKSSSKKETSKRDSKEKKDRGVTRFQENASEGTAPPEDVFKKPLPPTVKKEESPPPPKVVNPLIGLLGEYGGDSDYEEEEEEEQTPPPQPRTAHPPQREELTKKENEEDKLTDWNKLACLLCRRQFPNKEVLIKHQQLSDLHKQNLEIHRKIKQSEQELAYLERREREGRFKERGNDRREKLQSLDSPERKRIKYSRETDSDRKPVGKEGIDNSSKGGYVQQATGWRKGAGLGYGHPGLGSAEETESRMRGPNVGAPGRTSKRQSNETYRDAVRRVMFARYKELD</sequence>
<dbReference type="AlphaFoldDB" id="A0A8C2Y4B7"/>
<feature type="region of interest" description="Disordered" evidence="5">
    <location>
        <begin position="416"/>
        <end position="459"/>
    </location>
</feature>
<feature type="compositionally biased region" description="Gly residues" evidence="5">
    <location>
        <begin position="1032"/>
        <end position="1042"/>
    </location>
</feature>
<evidence type="ECO:0000256" key="4">
    <source>
        <dbReference type="SAM" id="Coils"/>
    </source>
</evidence>
<feature type="compositionally biased region" description="Low complexity" evidence="5">
    <location>
        <begin position="95"/>
        <end position="111"/>
    </location>
</feature>
<dbReference type="InterPro" id="IPR035979">
    <property type="entry name" value="RBD_domain_sf"/>
</dbReference>
<dbReference type="PANTHER" id="PTHR13948">
    <property type="entry name" value="RNA-BINDING PROTEIN"/>
    <property type="match status" value="1"/>
</dbReference>
<reference evidence="7" key="1">
    <citation type="submission" date="2019-03" db="EMBL/GenBank/DDBJ databases">
        <title>Genome sequencing and reference-guided assembly of Black Bengal Goat (Capra hircus).</title>
        <authorList>
            <person name="Siddiki A.Z."/>
            <person name="Baten A."/>
            <person name="Billah M."/>
            <person name="Alam M.A.U."/>
            <person name="Shawrob K.S.M."/>
            <person name="Saha S."/>
            <person name="Chowdhury M."/>
            <person name="Rahman A.H."/>
            <person name="Stear M."/>
            <person name="Miah G."/>
            <person name="Das G.B."/>
            <person name="Hossain M.M."/>
            <person name="Kumkum M."/>
            <person name="Islam M.S."/>
            <person name="Mollah A.M."/>
            <person name="Ahsan A."/>
            <person name="Tusar F."/>
            <person name="Khan M.K.I."/>
        </authorList>
    </citation>
    <scope>NUCLEOTIDE SEQUENCE [LARGE SCALE GENOMIC DNA]</scope>
</reference>
<name>A0A8C2Y4B7_CAPHI</name>
<dbReference type="Gene3D" id="3.30.70.330">
    <property type="match status" value="1"/>
</dbReference>
<dbReference type="PROSITE" id="PS50174">
    <property type="entry name" value="G_PATCH"/>
    <property type="match status" value="1"/>
</dbReference>
<feature type="compositionally biased region" description="Acidic residues" evidence="5">
    <location>
        <begin position="876"/>
        <end position="888"/>
    </location>
</feature>
<dbReference type="FunFam" id="2.160.20.80:FF:000004">
    <property type="entry name" value="RNA-binding motif protein 6"/>
    <property type="match status" value="1"/>
</dbReference>
<feature type="compositionally biased region" description="Basic and acidic residues" evidence="5">
    <location>
        <begin position="299"/>
        <end position="320"/>
    </location>
</feature>
<feature type="compositionally biased region" description="Basic and acidic residues" evidence="5">
    <location>
        <begin position="76"/>
        <end position="94"/>
    </location>
</feature>
<feature type="compositionally biased region" description="Basic and acidic residues" evidence="5">
    <location>
        <begin position="242"/>
        <end position="283"/>
    </location>
</feature>
<accession>A0A8C2Y4B7</accession>
<evidence type="ECO:0000259" key="6">
    <source>
        <dbReference type="PROSITE" id="PS50174"/>
    </source>
</evidence>
<dbReference type="SUPFAM" id="SSF141571">
    <property type="entry name" value="Pentapeptide repeat-like"/>
    <property type="match status" value="1"/>
</dbReference>
<evidence type="ECO:0000256" key="1">
    <source>
        <dbReference type="ARBA" id="ARBA00004123"/>
    </source>
</evidence>
<feature type="compositionally biased region" description="Basic and acidic residues" evidence="5">
    <location>
        <begin position="975"/>
        <end position="1015"/>
    </location>
</feature>
<feature type="compositionally biased region" description="Polar residues" evidence="5">
    <location>
        <begin position="420"/>
        <end position="432"/>
    </location>
</feature>
<feature type="region of interest" description="Disordered" evidence="5">
    <location>
        <begin position="975"/>
        <end position="1073"/>
    </location>
</feature>
<feature type="compositionally biased region" description="Basic and acidic residues" evidence="5">
    <location>
        <begin position="112"/>
        <end position="128"/>
    </location>
</feature>
<dbReference type="GO" id="GO:0000398">
    <property type="term" value="P:mRNA splicing, via spliceosome"/>
    <property type="evidence" value="ECO:0007669"/>
    <property type="project" value="TreeGrafter"/>
</dbReference>
<dbReference type="SUPFAM" id="SSF54928">
    <property type="entry name" value="RNA-binding domain, RBD"/>
    <property type="match status" value="2"/>
</dbReference>
<feature type="compositionally biased region" description="Basic and acidic residues" evidence="5">
    <location>
        <begin position="809"/>
        <end position="826"/>
    </location>
</feature>
<keyword evidence="4" id="KW-0175">Coiled coil</keyword>
<dbReference type="InterPro" id="IPR041591">
    <property type="entry name" value="OCRE"/>
</dbReference>
<dbReference type="Pfam" id="PF17780">
    <property type="entry name" value="OCRE"/>
    <property type="match status" value="1"/>
</dbReference>
<keyword evidence="2" id="KW-0694">RNA-binding</keyword>
<feature type="compositionally biased region" description="Polar residues" evidence="5">
    <location>
        <begin position="567"/>
        <end position="587"/>
    </location>
</feature>
<feature type="coiled-coil region" evidence="4">
    <location>
        <begin position="942"/>
        <end position="969"/>
    </location>
</feature>
<dbReference type="Ensembl" id="ENSCHIT00010061345.1">
    <property type="protein sequence ID" value="ENSCHIP00010044210.1"/>
    <property type="gene ID" value="ENSCHIG00010032055.1"/>
</dbReference>
<evidence type="ECO:0000256" key="2">
    <source>
        <dbReference type="ARBA" id="ARBA00022884"/>
    </source>
</evidence>
<dbReference type="Gene3D" id="2.160.20.80">
    <property type="entry name" value="E3 ubiquitin-protein ligase SopA"/>
    <property type="match status" value="1"/>
</dbReference>
<feature type="region of interest" description="Disordered" evidence="5">
    <location>
        <begin position="565"/>
        <end position="637"/>
    </location>
</feature>
<dbReference type="PANTHER" id="PTHR13948:SF22">
    <property type="entry name" value="RNA-BINDING PROTEIN 6"/>
    <property type="match status" value="1"/>
</dbReference>